<evidence type="ECO:0000256" key="9">
    <source>
        <dbReference type="ARBA" id="ARBA00022741"/>
    </source>
</evidence>
<evidence type="ECO:0000256" key="10">
    <source>
        <dbReference type="ARBA" id="ARBA00022759"/>
    </source>
</evidence>
<dbReference type="GO" id="GO:0004523">
    <property type="term" value="F:RNA-DNA hybrid ribonuclease activity"/>
    <property type="evidence" value="ECO:0007669"/>
    <property type="project" value="UniProtKB-EC"/>
</dbReference>
<dbReference type="InterPro" id="IPR011320">
    <property type="entry name" value="RNase_H1_N"/>
</dbReference>
<evidence type="ECO:0000256" key="7">
    <source>
        <dbReference type="ARBA" id="ARBA00022722"/>
    </source>
</evidence>
<dbReference type="Pfam" id="PF21530">
    <property type="entry name" value="Pif1_2B_dom"/>
    <property type="match status" value="1"/>
</dbReference>
<keyword evidence="13" id="KW-0347">Helicase</keyword>
<dbReference type="PROSITE" id="PS00130">
    <property type="entry name" value="U_DNA_GLYCOSYLASE"/>
    <property type="match status" value="1"/>
</dbReference>
<evidence type="ECO:0000256" key="4">
    <source>
        <dbReference type="ARBA" id="ARBA00008184"/>
    </source>
</evidence>
<dbReference type="AlphaFoldDB" id="A0A6C0KRG7"/>
<evidence type="ECO:0000256" key="8">
    <source>
        <dbReference type="ARBA" id="ARBA00022723"/>
    </source>
</evidence>
<dbReference type="GO" id="GO:0046872">
    <property type="term" value="F:metal ion binding"/>
    <property type="evidence" value="ECO:0007669"/>
    <property type="project" value="UniProtKB-KW"/>
</dbReference>
<accession>A0A6C0KRG7</accession>
<keyword evidence="14" id="KW-0067">ATP-binding</keyword>
<dbReference type="PANTHER" id="PTHR47642">
    <property type="entry name" value="ATP-DEPENDENT DNA HELICASE"/>
    <property type="match status" value="1"/>
</dbReference>
<organism evidence="20">
    <name type="scientific">viral metagenome</name>
    <dbReference type="NCBI Taxonomy" id="1070528"/>
    <lineage>
        <taxon>unclassified sequences</taxon>
        <taxon>metagenomes</taxon>
        <taxon>organismal metagenomes</taxon>
    </lineage>
</organism>
<dbReference type="PANTHER" id="PTHR47642:SF5">
    <property type="entry name" value="ATP-DEPENDENT DNA HELICASE"/>
    <property type="match status" value="1"/>
</dbReference>
<dbReference type="CDD" id="cd18037">
    <property type="entry name" value="DEXSc_Pif1_like"/>
    <property type="match status" value="1"/>
</dbReference>
<dbReference type="InterPro" id="IPR037056">
    <property type="entry name" value="RNase_H1_N_sf"/>
</dbReference>
<dbReference type="InterPro" id="IPR010285">
    <property type="entry name" value="DNA_helicase_pif1-like_DEAD"/>
</dbReference>
<comment type="similarity">
    <text evidence="4">Belongs to the uracil-DNA glycosylase (UDG) superfamily. UNG family.</text>
</comment>
<comment type="cofactor">
    <cofactor evidence="1">
        <name>Mg(2+)</name>
        <dbReference type="ChEBI" id="CHEBI:18420"/>
    </cofactor>
</comment>
<evidence type="ECO:0000256" key="2">
    <source>
        <dbReference type="ARBA" id="ARBA00004065"/>
    </source>
</evidence>
<dbReference type="CDD" id="cd10027">
    <property type="entry name" value="UDG-F1-like"/>
    <property type="match status" value="1"/>
</dbReference>
<reference evidence="20" key="1">
    <citation type="journal article" date="2020" name="Nature">
        <title>Giant virus diversity and host interactions through global metagenomics.</title>
        <authorList>
            <person name="Schulz F."/>
            <person name="Roux S."/>
            <person name="Paez-Espino D."/>
            <person name="Jungbluth S."/>
            <person name="Walsh D.A."/>
            <person name="Denef V.J."/>
            <person name="McMahon K.D."/>
            <person name="Konstantinidis K.T."/>
            <person name="Eloe-Fadrosh E.A."/>
            <person name="Kyrpides N.C."/>
            <person name="Woyke T."/>
        </authorList>
    </citation>
    <scope>NUCLEOTIDE SEQUENCE</scope>
    <source>
        <strain evidence="20">GVMAG-S-3300013093-109</strain>
    </source>
</reference>
<dbReference type="GO" id="GO:0003678">
    <property type="term" value="F:DNA helicase activity"/>
    <property type="evidence" value="ECO:0007669"/>
    <property type="project" value="InterPro"/>
</dbReference>
<evidence type="ECO:0000256" key="5">
    <source>
        <dbReference type="ARBA" id="ARBA00012180"/>
    </source>
</evidence>
<evidence type="ECO:0000256" key="13">
    <source>
        <dbReference type="ARBA" id="ARBA00022806"/>
    </source>
</evidence>
<dbReference type="NCBIfam" id="TIGR00628">
    <property type="entry name" value="ung"/>
    <property type="match status" value="1"/>
</dbReference>
<feature type="domain" description="Uracil-DNA glycosylase-like" evidence="19">
    <location>
        <begin position="588"/>
        <end position="753"/>
    </location>
</feature>
<evidence type="ECO:0000313" key="20">
    <source>
        <dbReference type="EMBL" id="QHU20605.1"/>
    </source>
</evidence>
<protein>
    <recommendedName>
        <fullName evidence="6">Ribonuclease H</fullName>
        <ecNumber evidence="5">3.1.26.4</ecNumber>
    </recommendedName>
</protein>
<evidence type="ECO:0000256" key="17">
    <source>
        <dbReference type="ARBA" id="ARBA00023204"/>
    </source>
</evidence>
<keyword evidence="11" id="KW-0227">DNA damage</keyword>
<dbReference type="GO" id="GO:0006284">
    <property type="term" value="P:base-excision repair"/>
    <property type="evidence" value="ECO:0007669"/>
    <property type="project" value="InterPro"/>
</dbReference>
<proteinExistence type="inferred from homology"/>
<dbReference type="Pfam" id="PF03167">
    <property type="entry name" value="UDG"/>
    <property type="match status" value="1"/>
</dbReference>
<dbReference type="FunFam" id="3.40.970.10:FF:000002">
    <property type="entry name" value="Ribonuclease H"/>
    <property type="match status" value="1"/>
</dbReference>
<dbReference type="EMBL" id="MN740969">
    <property type="protein sequence ID" value="QHU20605.1"/>
    <property type="molecule type" value="Genomic_DNA"/>
</dbReference>
<dbReference type="InterPro" id="IPR018085">
    <property type="entry name" value="Ura-DNA_Glyclase_AS"/>
</dbReference>
<keyword evidence="7" id="KW-0540">Nuclease</keyword>
<keyword evidence="10" id="KW-0255">Endonuclease</keyword>
<evidence type="ECO:0000256" key="18">
    <source>
        <dbReference type="ARBA" id="ARBA00023235"/>
    </source>
</evidence>
<dbReference type="GO" id="GO:0000723">
    <property type="term" value="P:telomere maintenance"/>
    <property type="evidence" value="ECO:0007669"/>
    <property type="project" value="InterPro"/>
</dbReference>
<dbReference type="InterPro" id="IPR051055">
    <property type="entry name" value="PIF1_helicase"/>
</dbReference>
<evidence type="ECO:0000256" key="15">
    <source>
        <dbReference type="ARBA" id="ARBA00022842"/>
    </source>
</evidence>
<dbReference type="NCBIfam" id="NF003588">
    <property type="entry name" value="PRK05254.1-1"/>
    <property type="match status" value="1"/>
</dbReference>
<dbReference type="NCBIfam" id="NF003592">
    <property type="entry name" value="PRK05254.1-5"/>
    <property type="match status" value="1"/>
</dbReference>
<evidence type="ECO:0000256" key="1">
    <source>
        <dbReference type="ARBA" id="ARBA00001946"/>
    </source>
</evidence>
<dbReference type="SUPFAM" id="SSF52540">
    <property type="entry name" value="P-loop containing nucleoside triphosphate hydrolases"/>
    <property type="match status" value="2"/>
</dbReference>
<comment type="similarity">
    <text evidence="3">Belongs to the RNase H family.</text>
</comment>
<evidence type="ECO:0000256" key="11">
    <source>
        <dbReference type="ARBA" id="ARBA00022763"/>
    </source>
</evidence>
<evidence type="ECO:0000259" key="19">
    <source>
        <dbReference type="SMART" id="SM00986"/>
    </source>
</evidence>
<dbReference type="Gene3D" id="3.40.470.10">
    <property type="entry name" value="Uracil-DNA glycosylase-like domain"/>
    <property type="match status" value="1"/>
</dbReference>
<dbReference type="EC" id="3.1.26.4" evidence="5"/>
<dbReference type="Gene3D" id="2.30.30.940">
    <property type="match status" value="1"/>
</dbReference>
<dbReference type="InterPro" id="IPR005122">
    <property type="entry name" value="Uracil-DNA_glycosylase-like"/>
</dbReference>
<dbReference type="GO" id="GO:0004844">
    <property type="term" value="F:uracil DNA N-glycosylase activity"/>
    <property type="evidence" value="ECO:0007669"/>
    <property type="project" value="InterPro"/>
</dbReference>
<sequence>MSKWYAVAKGFIPGLYDTWDDASQSISGYPSALYKGFNTKEEAQLYLNENMVEPRSRLDTLTDEQHRVIDYLLTGQNLFLTGGGGVGKSYLLSVIYTEFPGLKLKQNQVEEVRSVAPRIQMCALTGCAALLLGHKAKTLHSWAGIGLGKGTVAELYIKISRNTKSKRNWLLTDLLIIDEISMMTAELLDKLNELGKKIRKSQKPFGGIQVLLVGDFYQLPPVNKGDDPIQFAFESEVWKDIPCCIELTQIQRQKDERFQRILKEARTGSLSKESCEVLRSLEGRDWKSNPIRPTLLYPKRAEVQLINETNLKALKGRREMYKARLVYDGKQPQAFRESDPSFQQSLAKFDSDAAYAVDLELVLNAQVMLIANVDADAGLVNGTRGYITGFCAATDRPIVEFINGTRRPIGFHSWPIEEYEFCARSQIPLRLAWACTTHKAQGASLDSALVDIGAGNFEFGQAYVALSRVRSLEALYVHDFEPTVFKAHPKVKAFYESLERMPKPQAPPTSAPIKEEVEVVVPGDPIKQKEEAALPALQEPGNNWLFDSVPAGWKETMKPCEEQLLTLSQTLNTKTFLPAKDQIWTALTLTPLQSIKVVILGQDPYPTPGNAHGLAFSTLEDGRVLPASLKNIYKELLADLGVPIAPHGNLTKWACQGILLLNTVLTVEAGAPQSHAKLGWEEVTDQIIRAIAAQTKKTIFVLWGKSAQVKKKLLSMYLDLNQHRVLESAHPSPLSASKGFMGSKPFSTINRWITELDKEPIQWSLS</sequence>
<evidence type="ECO:0000256" key="6">
    <source>
        <dbReference type="ARBA" id="ARBA00017721"/>
    </source>
</evidence>
<evidence type="ECO:0000256" key="14">
    <source>
        <dbReference type="ARBA" id="ARBA00022840"/>
    </source>
</evidence>
<dbReference type="CDD" id="cd18809">
    <property type="entry name" value="SF1_C_RecD"/>
    <property type="match status" value="1"/>
</dbReference>
<name>A0A6C0KRG7_9ZZZZ</name>
<dbReference type="Pfam" id="PF01693">
    <property type="entry name" value="Cauli_VI"/>
    <property type="match status" value="1"/>
</dbReference>
<dbReference type="SUPFAM" id="SSF52141">
    <property type="entry name" value="Uracil-DNA glycosylase-like"/>
    <property type="match status" value="1"/>
</dbReference>
<evidence type="ECO:0000256" key="3">
    <source>
        <dbReference type="ARBA" id="ARBA00005300"/>
    </source>
</evidence>
<dbReference type="Gene3D" id="3.40.970.10">
    <property type="entry name" value="Ribonuclease H1, N-terminal domain"/>
    <property type="match status" value="1"/>
</dbReference>
<keyword evidence="16" id="KW-0238">DNA-binding</keyword>
<keyword evidence="15" id="KW-0460">Magnesium</keyword>
<dbReference type="InterPro" id="IPR049163">
    <property type="entry name" value="Pif1-like_2B_dom"/>
</dbReference>
<evidence type="ECO:0000256" key="16">
    <source>
        <dbReference type="ARBA" id="ARBA00023125"/>
    </source>
</evidence>
<comment type="function">
    <text evidence="2">Endonuclease that specifically degrades the RNA of RNA-DNA hybrids.</text>
</comment>
<dbReference type="InterPro" id="IPR036895">
    <property type="entry name" value="Uracil-DNA_glycosylase-like_sf"/>
</dbReference>
<dbReference type="SMART" id="SM00987">
    <property type="entry name" value="UreE_C"/>
    <property type="match status" value="1"/>
</dbReference>
<dbReference type="HAMAP" id="MF_00148">
    <property type="entry name" value="UDG"/>
    <property type="match status" value="1"/>
</dbReference>
<keyword evidence="8" id="KW-0479">Metal-binding</keyword>
<dbReference type="Pfam" id="PF05970">
    <property type="entry name" value="PIF1"/>
    <property type="match status" value="1"/>
</dbReference>
<keyword evidence="18" id="KW-0413">Isomerase</keyword>
<keyword evidence="9" id="KW-0547">Nucleotide-binding</keyword>
<keyword evidence="17" id="KW-0234">DNA repair</keyword>
<dbReference type="Gene3D" id="3.40.50.300">
    <property type="entry name" value="P-loop containing nucleotide triphosphate hydrolases"/>
    <property type="match status" value="2"/>
</dbReference>
<dbReference type="NCBIfam" id="NF003589">
    <property type="entry name" value="PRK05254.1-2"/>
    <property type="match status" value="1"/>
</dbReference>
<dbReference type="InterPro" id="IPR027417">
    <property type="entry name" value="P-loop_NTPase"/>
</dbReference>
<evidence type="ECO:0000256" key="12">
    <source>
        <dbReference type="ARBA" id="ARBA00022801"/>
    </source>
</evidence>
<dbReference type="InterPro" id="IPR002043">
    <property type="entry name" value="UDG_fam1"/>
</dbReference>
<dbReference type="SMART" id="SM00986">
    <property type="entry name" value="UDG"/>
    <property type="match status" value="1"/>
</dbReference>
<keyword evidence="12" id="KW-0378">Hydrolase</keyword>